<dbReference type="EMBL" id="MCFA01000034">
    <property type="protein sequence ID" value="ORY14292.1"/>
    <property type="molecule type" value="Genomic_DNA"/>
</dbReference>
<keyword evidence="1" id="KW-0732">Signal</keyword>
<protein>
    <submittedName>
        <fullName evidence="2">Uncharacterized protein</fullName>
    </submittedName>
</protein>
<reference evidence="2 3" key="1">
    <citation type="submission" date="2016-07" db="EMBL/GenBank/DDBJ databases">
        <title>Pervasive Adenine N6-methylation of Active Genes in Fungi.</title>
        <authorList>
            <consortium name="DOE Joint Genome Institute"/>
            <person name="Mondo S.J."/>
            <person name="Dannebaum R.O."/>
            <person name="Kuo R.C."/>
            <person name="Labutti K."/>
            <person name="Haridas S."/>
            <person name="Kuo A."/>
            <person name="Salamov A."/>
            <person name="Ahrendt S.R."/>
            <person name="Lipzen A."/>
            <person name="Sullivan W."/>
            <person name="Andreopoulos W.B."/>
            <person name="Clum A."/>
            <person name="Lindquist E."/>
            <person name="Daum C."/>
            <person name="Ramamoorthy G.K."/>
            <person name="Gryganskyi A."/>
            <person name="Culley D."/>
            <person name="Magnuson J.K."/>
            <person name="James T.Y."/>
            <person name="O'Malley M.A."/>
            <person name="Stajich J.E."/>
            <person name="Spatafora J.W."/>
            <person name="Visel A."/>
            <person name="Grigoriev I.V."/>
        </authorList>
    </citation>
    <scope>NUCLEOTIDE SEQUENCE [LARGE SCALE GENOMIC DNA]</scope>
    <source>
        <strain evidence="2 3">CBS 115471</strain>
    </source>
</reference>
<name>A0A1Y1ZVM9_9PLEO</name>
<proteinExistence type="predicted"/>
<accession>A0A1Y1ZVM9</accession>
<dbReference type="OrthoDB" id="4642857at2759"/>
<dbReference type="Proteomes" id="UP000193144">
    <property type="component" value="Unassembled WGS sequence"/>
</dbReference>
<dbReference type="AlphaFoldDB" id="A0A1Y1ZVM9"/>
<evidence type="ECO:0000313" key="2">
    <source>
        <dbReference type="EMBL" id="ORY14292.1"/>
    </source>
</evidence>
<feature type="signal peptide" evidence="1">
    <location>
        <begin position="1"/>
        <end position="20"/>
    </location>
</feature>
<organism evidence="2 3">
    <name type="scientific">Clohesyomyces aquaticus</name>
    <dbReference type="NCBI Taxonomy" id="1231657"/>
    <lineage>
        <taxon>Eukaryota</taxon>
        <taxon>Fungi</taxon>
        <taxon>Dikarya</taxon>
        <taxon>Ascomycota</taxon>
        <taxon>Pezizomycotina</taxon>
        <taxon>Dothideomycetes</taxon>
        <taxon>Pleosporomycetidae</taxon>
        <taxon>Pleosporales</taxon>
        <taxon>Lindgomycetaceae</taxon>
        <taxon>Clohesyomyces</taxon>
    </lineage>
</organism>
<feature type="chain" id="PRO_5012960165" evidence="1">
    <location>
        <begin position="21"/>
        <end position="133"/>
    </location>
</feature>
<comment type="caution">
    <text evidence="2">The sequence shown here is derived from an EMBL/GenBank/DDBJ whole genome shotgun (WGS) entry which is preliminary data.</text>
</comment>
<evidence type="ECO:0000256" key="1">
    <source>
        <dbReference type="SAM" id="SignalP"/>
    </source>
</evidence>
<keyword evidence="3" id="KW-1185">Reference proteome</keyword>
<gene>
    <name evidence="2" type="ORF">BCR34DRAFT_560598</name>
</gene>
<sequence>MSPVLSSIVIMAFGIFSVLGSPIETRSELNSAYDFQYRFYSNGGCDHSSKAQDTWPANGSPPGQGNYSSCFSAPTGVNWNRLEVDIFYPNGNGRGIQTYCNINCQGGVSVKQQGTNCYQPVGGCAIGSFKVIT</sequence>
<evidence type="ECO:0000313" key="3">
    <source>
        <dbReference type="Proteomes" id="UP000193144"/>
    </source>
</evidence>